<feature type="domain" description="DUF1206" evidence="2">
    <location>
        <begin position="22"/>
        <end position="88"/>
    </location>
</feature>
<evidence type="ECO:0000256" key="1">
    <source>
        <dbReference type="SAM" id="Phobius"/>
    </source>
</evidence>
<reference evidence="3 4" key="2">
    <citation type="submission" date="2019-09" db="EMBL/GenBank/DDBJ databases">
        <authorList>
            <person name="Jin C."/>
        </authorList>
    </citation>
    <scope>NUCLEOTIDE SEQUENCE [LARGE SCALE GENOMIC DNA]</scope>
    <source>
        <strain evidence="3 4">BN130099</strain>
    </source>
</reference>
<reference evidence="3 4" key="1">
    <citation type="submission" date="2019-09" db="EMBL/GenBank/DDBJ databases">
        <title>Nocardioides panacisoli sp. nov., isolated from the soil of a ginseng field.</title>
        <authorList>
            <person name="Cho C."/>
        </authorList>
    </citation>
    <scope>NUCLEOTIDE SEQUENCE [LARGE SCALE GENOMIC DNA]</scope>
    <source>
        <strain evidence="3 4">BN130099</strain>
    </source>
</reference>
<gene>
    <name evidence="3" type="ORF">F0U44_19800</name>
</gene>
<feature type="transmembrane region" description="Helical" evidence="1">
    <location>
        <begin position="200"/>
        <end position="220"/>
    </location>
</feature>
<feature type="transmembrane region" description="Helical" evidence="1">
    <location>
        <begin position="24"/>
        <end position="43"/>
    </location>
</feature>
<proteinExistence type="predicted"/>
<organism evidence="3 4">
    <name type="scientific">Nocardioides humilatus</name>
    <dbReference type="NCBI Taxonomy" id="2607660"/>
    <lineage>
        <taxon>Bacteria</taxon>
        <taxon>Bacillati</taxon>
        <taxon>Actinomycetota</taxon>
        <taxon>Actinomycetes</taxon>
        <taxon>Propionibacteriales</taxon>
        <taxon>Nocardioidaceae</taxon>
        <taxon>Nocardioides</taxon>
    </lineage>
</organism>
<dbReference type="Pfam" id="PF06724">
    <property type="entry name" value="DUF1206"/>
    <property type="match status" value="3"/>
</dbReference>
<keyword evidence="1" id="KW-0812">Transmembrane</keyword>
<dbReference type="Proteomes" id="UP000325003">
    <property type="component" value="Unassembled WGS sequence"/>
</dbReference>
<name>A0A5B1L5F2_9ACTN</name>
<evidence type="ECO:0000259" key="2">
    <source>
        <dbReference type="Pfam" id="PF06724"/>
    </source>
</evidence>
<keyword evidence="1" id="KW-0472">Membrane</keyword>
<evidence type="ECO:0000313" key="3">
    <source>
        <dbReference type="EMBL" id="KAA1415882.1"/>
    </source>
</evidence>
<keyword evidence="4" id="KW-1185">Reference proteome</keyword>
<comment type="caution">
    <text evidence="3">The sequence shown here is derived from an EMBL/GenBank/DDBJ whole genome shotgun (WGS) entry which is preliminary data.</text>
</comment>
<feature type="transmembrane region" description="Helical" evidence="1">
    <location>
        <begin position="63"/>
        <end position="85"/>
    </location>
</feature>
<dbReference type="RefSeq" id="WP_149730108.1">
    <property type="nucleotide sequence ID" value="NZ_VUJV01000008.1"/>
</dbReference>
<evidence type="ECO:0000313" key="4">
    <source>
        <dbReference type="Proteomes" id="UP000325003"/>
    </source>
</evidence>
<keyword evidence="1" id="KW-1133">Transmembrane helix</keyword>
<feature type="transmembrane region" description="Helical" evidence="1">
    <location>
        <begin position="240"/>
        <end position="261"/>
    </location>
</feature>
<dbReference type="AlphaFoldDB" id="A0A5B1L5F2"/>
<feature type="transmembrane region" description="Helical" evidence="1">
    <location>
        <begin position="106"/>
        <end position="125"/>
    </location>
</feature>
<protein>
    <submittedName>
        <fullName evidence="3">DUF1206 domain-containing protein</fullName>
    </submittedName>
</protein>
<dbReference type="EMBL" id="VUJV01000008">
    <property type="protein sequence ID" value="KAA1415882.1"/>
    <property type="molecule type" value="Genomic_DNA"/>
</dbReference>
<feature type="domain" description="DUF1206" evidence="2">
    <location>
        <begin position="197"/>
        <end position="264"/>
    </location>
</feature>
<accession>A0A5B1L5F2</accession>
<dbReference type="InterPro" id="IPR009597">
    <property type="entry name" value="DUF1206"/>
</dbReference>
<feature type="transmembrane region" description="Helical" evidence="1">
    <location>
        <begin position="145"/>
        <end position="166"/>
    </location>
</feature>
<sequence length="271" mass="27809">MTVEEQARDAQDSAALSWMARLGFAMYGVVYVVVGILAVQLALGRSSGKVSGEGALHELAHQPFGTALLVAAAAGLGAVTAWEVCEAIGGHTADDGARRWVARAGSVARAAVFAVLAWLAVRLILGEDCSSGGTEGHTARVMDLPFGPVIVTAAGLLVFAFGAHSAHEGLSDRWKKDLERGAGAGATGTLLTVTARAGHVARGVAFGMIGALLVWAAVTHDARRSAGLDQALRELRDTPAGPALLLAIAVGLGSYGVFNTAKAVVLRTRRP</sequence>
<feature type="domain" description="DUF1206" evidence="2">
    <location>
        <begin position="104"/>
        <end position="170"/>
    </location>
</feature>